<keyword evidence="3" id="KW-1185">Reference proteome</keyword>
<gene>
    <name evidence="2" type="ORF">EVAR_52171_1</name>
</gene>
<sequence length="156" mass="17053">MGGEARPRAVGSDDVTRQGASDANLGPPRNFPPLFFIARNLNAFLMLRDDTRRTSPPSGPRPSRRPLPIIFQLETSLRFNKFPKIAAHAAAAARTGAVSIWRFSIKQVRSGHGDTGKRLNRGRAARARGPAADLPAICIVFSAKRIAVFIRRCPAR</sequence>
<evidence type="ECO:0000256" key="1">
    <source>
        <dbReference type="SAM" id="MobiDB-lite"/>
    </source>
</evidence>
<proteinExistence type="predicted"/>
<evidence type="ECO:0000313" key="3">
    <source>
        <dbReference type="Proteomes" id="UP000299102"/>
    </source>
</evidence>
<name>A0A4C1YBI1_EUMVA</name>
<dbReference type="Proteomes" id="UP000299102">
    <property type="component" value="Unassembled WGS sequence"/>
</dbReference>
<dbReference type="EMBL" id="BGZK01001153">
    <property type="protein sequence ID" value="GBP72693.1"/>
    <property type="molecule type" value="Genomic_DNA"/>
</dbReference>
<comment type="caution">
    <text evidence="2">The sequence shown here is derived from an EMBL/GenBank/DDBJ whole genome shotgun (WGS) entry which is preliminary data.</text>
</comment>
<feature type="region of interest" description="Disordered" evidence="1">
    <location>
        <begin position="1"/>
        <end position="26"/>
    </location>
</feature>
<reference evidence="2 3" key="1">
    <citation type="journal article" date="2019" name="Commun. Biol.">
        <title>The bagworm genome reveals a unique fibroin gene that provides high tensile strength.</title>
        <authorList>
            <person name="Kono N."/>
            <person name="Nakamura H."/>
            <person name="Ohtoshi R."/>
            <person name="Tomita M."/>
            <person name="Numata K."/>
            <person name="Arakawa K."/>
        </authorList>
    </citation>
    <scope>NUCLEOTIDE SEQUENCE [LARGE SCALE GENOMIC DNA]</scope>
</reference>
<accession>A0A4C1YBI1</accession>
<dbReference type="AlphaFoldDB" id="A0A4C1YBI1"/>
<organism evidence="2 3">
    <name type="scientific">Eumeta variegata</name>
    <name type="common">Bagworm moth</name>
    <name type="synonym">Eumeta japonica</name>
    <dbReference type="NCBI Taxonomy" id="151549"/>
    <lineage>
        <taxon>Eukaryota</taxon>
        <taxon>Metazoa</taxon>
        <taxon>Ecdysozoa</taxon>
        <taxon>Arthropoda</taxon>
        <taxon>Hexapoda</taxon>
        <taxon>Insecta</taxon>
        <taxon>Pterygota</taxon>
        <taxon>Neoptera</taxon>
        <taxon>Endopterygota</taxon>
        <taxon>Lepidoptera</taxon>
        <taxon>Glossata</taxon>
        <taxon>Ditrysia</taxon>
        <taxon>Tineoidea</taxon>
        <taxon>Psychidae</taxon>
        <taxon>Oiketicinae</taxon>
        <taxon>Eumeta</taxon>
    </lineage>
</organism>
<protein>
    <submittedName>
        <fullName evidence="2">Uncharacterized protein</fullName>
    </submittedName>
</protein>
<evidence type="ECO:0000313" key="2">
    <source>
        <dbReference type="EMBL" id="GBP72693.1"/>
    </source>
</evidence>